<sequence length="185" mass="20351">MKFASIFSKRSKYLITSFIRFPVSVYATLIEKNILIPMNNWIIKNTLLTLLTTYSVLGFTEPHRASVSKEEVDGTFVMPLSAPHQDVANTLTVQALGSGKLKISFNLIYPYEANGELQANTGELSGVANIKGDTAVYSSSEYGPCTITITFIKPGKLTVNQEGADFDCGFGHNVYANGTYFKKQK</sequence>
<accession>A0A378JMA1</accession>
<dbReference type="EMBL" id="UGOD01000001">
    <property type="protein sequence ID" value="STX52476.1"/>
    <property type="molecule type" value="Genomic_DNA"/>
</dbReference>
<protein>
    <submittedName>
        <fullName evidence="1">Uncharacterized protein</fullName>
    </submittedName>
</protein>
<keyword evidence="2" id="KW-1185">Reference proteome</keyword>
<reference evidence="1 2" key="1">
    <citation type="submission" date="2018-06" db="EMBL/GenBank/DDBJ databases">
        <authorList>
            <consortium name="Pathogen Informatics"/>
            <person name="Doyle S."/>
        </authorList>
    </citation>
    <scope>NUCLEOTIDE SEQUENCE [LARGE SCALE GENOMIC DNA]</scope>
    <source>
        <strain evidence="1 2">NCTC13316</strain>
    </source>
</reference>
<proteinExistence type="predicted"/>
<evidence type="ECO:0000313" key="2">
    <source>
        <dbReference type="Proteomes" id="UP000254794"/>
    </source>
</evidence>
<evidence type="ECO:0000313" key="1">
    <source>
        <dbReference type="EMBL" id="STX52476.1"/>
    </source>
</evidence>
<dbReference type="AlphaFoldDB" id="A0A378JMA1"/>
<gene>
    <name evidence="1" type="ORF">NCTC13316_02589</name>
</gene>
<name>A0A378JMA1_9GAMM</name>
<dbReference type="Proteomes" id="UP000254794">
    <property type="component" value="Unassembled WGS sequence"/>
</dbReference>
<organism evidence="1 2">
    <name type="scientific">Legionella busanensis</name>
    <dbReference type="NCBI Taxonomy" id="190655"/>
    <lineage>
        <taxon>Bacteria</taxon>
        <taxon>Pseudomonadati</taxon>
        <taxon>Pseudomonadota</taxon>
        <taxon>Gammaproteobacteria</taxon>
        <taxon>Legionellales</taxon>
        <taxon>Legionellaceae</taxon>
        <taxon>Legionella</taxon>
    </lineage>
</organism>